<accession>A0AAD9GXA5</accession>
<evidence type="ECO:0000313" key="3">
    <source>
        <dbReference type="Proteomes" id="UP001259832"/>
    </source>
</evidence>
<comment type="caution">
    <text evidence="2">The sequence shown here is derived from an EMBL/GenBank/DDBJ whole genome shotgun (WGS) entry which is preliminary data.</text>
</comment>
<organism evidence="2 3">
    <name type="scientific">Phytophthora citrophthora</name>
    <dbReference type="NCBI Taxonomy" id="4793"/>
    <lineage>
        <taxon>Eukaryota</taxon>
        <taxon>Sar</taxon>
        <taxon>Stramenopiles</taxon>
        <taxon>Oomycota</taxon>
        <taxon>Peronosporomycetes</taxon>
        <taxon>Peronosporales</taxon>
        <taxon>Peronosporaceae</taxon>
        <taxon>Phytophthora</taxon>
    </lineage>
</organism>
<gene>
    <name evidence="2" type="ORF">P3T76_001854</name>
</gene>
<evidence type="ECO:0000256" key="1">
    <source>
        <dbReference type="SAM" id="MobiDB-lite"/>
    </source>
</evidence>
<sequence length="104" mass="11510">MLDEPTFTHVERRHAFDLHGRRRRRQASEGIHPEDARHLPDRLKLRVGQVRKLTSIHGGQLLLATEDSGNQSTLVGAGLTTTATKCDGGHTALNTEEGLEYTNS</sequence>
<dbReference type="EMBL" id="JASMQC010000003">
    <property type="protein sequence ID" value="KAK1946301.1"/>
    <property type="molecule type" value="Genomic_DNA"/>
</dbReference>
<feature type="region of interest" description="Disordered" evidence="1">
    <location>
        <begin position="18"/>
        <end position="38"/>
    </location>
</feature>
<dbReference type="Proteomes" id="UP001259832">
    <property type="component" value="Unassembled WGS sequence"/>
</dbReference>
<protein>
    <submittedName>
        <fullName evidence="2">Uncharacterized protein</fullName>
    </submittedName>
</protein>
<name>A0AAD9GXA5_9STRA</name>
<dbReference type="AlphaFoldDB" id="A0AAD9GXA5"/>
<proteinExistence type="predicted"/>
<reference evidence="2" key="1">
    <citation type="submission" date="2023-08" db="EMBL/GenBank/DDBJ databases">
        <title>Reference Genome Resource for the Citrus Pathogen Phytophthora citrophthora.</title>
        <authorList>
            <person name="Moller H."/>
            <person name="Coetzee B."/>
            <person name="Rose L.J."/>
            <person name="Van Niekerk J.M."/>
        </authorList>
    </citation>
    <scope>NUCLEOTIDE SEQUENCE</scope>
    <source>
        <strain evidence="2">STE-U-9442</strain>
    </source>
</reference>
<keyword evidence="3" id="KW-1185">Reference proteome</keyword>
<evidence type="ECO:0000313" key="2">
    <source>
        <dbReference type="EMBL" id="KAK1946301.1"/>
    </source>
</evidence>